<proteinExistence type="predicted"/>
<keyword evidence="1" id="KW-0521">NADP</keyword>
<dbReference type="InterPro" id="IPR010085">
    <property type="entry name" value="Crot_CoA_red"/>
</dbReference>
<dbReference type="InterPro" id="IPR036291">
    <property type="entry name" value="NAD(P)-bd_dom_sf"/>
</dbReference>
<dbReference type="InterPro" id="IPR051603">
    <property type="entry name" value="Zinc-ADH_QOR/CCCR"/>
</dbReference>
<protein>
    <submittedName>
        <fullName evidence="3">Putative crotonyl CoA reductase</fullName>
    </submittedName>
</protein>
<dbReference type="SUPFAM" id="SSF50129">
    <property type="entry name" value="GroES-like"/>
    <property type="match status" value="1"/>
</dbReference>
<sequence>MTLLSNAFPKAAGLGPQIEALLADPAAKPEAFAALPLPTAMRALVIDARDEARTMALPEAERDPAQTLRLREVPLPPMAGDEVLIAVMAAGLNYNSVWSSMFMPSSPFDYLRRFGSLSPRNGTHVRDYMVLGSDAAGVVLRVGSQVTNCKPGDEVCVHPGVVNDHAPECHEDDLLSPQTRAWGFETNFGAFADFTVVRASQILPKPRHLSWAEAASLPLVNGTVYRMLIGPNGARMHLGESVLIWGAAGGLGLLACQYALRGGGQPVCVVSSEDRAEILRRIGVQAVVNRSAAGISLWTRDGVPNERGVARLRGRIRAAAGDPSIDIVFEHPGAETFWASVALLRHGGRVVTCGSTSGHEHRYDNRRLWMHVKSIIGSHGANYHEAWQANRLVCRGLIHPVLTDTGQLADGVGLVRRLRDNLHIGKIAMLCQAAASRDGIRDPGLRRAAGVDPFLQKLMVS</sequence>
<dbReference type="PANTHER" id="PTHR44154:SF1">
    <property type="entry name" value="QUINONE OXIDOREDUCTASE"/>
    <property type="match status" value="1"/>
</dbReference>
<evidence type="ECO:0000313" key="4">
    <source>
        <dbReference type="Proteomes" id="UP000064912"/>
    </source>
</evidence>
<dbReference type="Pfam" id="PF08240">
    <property type="entry name" value="ADH_N"/>
    <property type="match status" value="1"/>
</dbReference>
<gene>
    <name evidence="3" type="primary">ttmP</name>
    <name evidence="3" type="ORF">NHU_00907</name>
</gene>
<dbReference type="EMBL" id="AP014800">
    <property type="protein sequence ID" value="BAQ68074.1"/>
    <property type="molecule type" value="Genomic_DNA"/>
</dbReference>
<dbReference type="InterPro" id="IPR020843">
    <property type="entry name" value="ER"/>
</dbReference>
<dbReference type="InterPro" id="IPR013154">
    <property type="entry name" value="ADH-like_N"/>
</dbReference>
<dbReference type="Proteomes" id="UP000064912">
    <property type="component" value="Chromosome"/>
</dbReference>
<reference evidence="3 4" key="1">
    <citation type="submission" date="2015-02" db="EMBL/GenBank/DDBJ databases">
        <title>Genome sequene of Rhodovulum sulfidophilum DSM 2351.</title>
        <authorList>
            <person name="Nagao N."/>
        </authorList>
    </citation>
    <scope>NUCLEOTIDE SEQUENCE [LARGE SCALE GENOMIC DNA]</scope>
    <source>
        <strain evidence="3 4">DSM 2351</strain>
    </source>
</reference>
<feature type="domain" description="Enoyl reductase (ER)" evidence="2">
    <location>
        <begin position="63"/>
        <end position="429"/>
    </location>
</feature>
<dbReference type="SMART" id="SM00829">
    <property type="entry name" value="PKS_ER"/>
    <property type="match status" value="1"/>
</dbReference>
<evidence type="ECO:0000313" key="3">
    <source>
        <dbReference type="EMBL" id="BAQ68074.1"/>
    </source>
</evidence>
<dbReference type="AlphaFoldDB" id="A0A0D6B038"/>
<dbReference type="KEGG" id="rsu:NHU_00907"/>
<accession>A0A0D6B038</accession>
<dbReference type="InterPro" id="IPR013149">
    <property type="entry name" value="ADH-like_C"/>
</dbReference>
<evidence type="ECO:0000259" key="2">
    <source>
        <dbReference type="SMART" id="SM00829"/>
    </source>
</evidence>
<dbReference type="Pfam" id="PF00107">
    <property type="entry name" value="ADH_zinc_N"/>
    <property type="match status" value="1"/>
</dbReference>
<dbReference type="PATRIC" id="fig|35806.4.peg.926"/>
<organism evidence="3 4">
    <name type="scientific">Rhodovulum sulfidophilum</name>
    <name type="common">Rhodobacter sulfidophilus</name>
    <dbReference type="NCBI Taxonomy" id="35806"/>
    <lineage>
        <taxon>Bacteria</taxon>
        <taxon>Pseudomonadati</taxon>
        <taxon>Pseudomonadota</taxon>
        <taxon>Alphaproteobacteria</taxon>
        <taxon>Rhodobacterales</taxon>
        <taxon>Paracoccaceae</taxon>
        <taxon>Rhodovulum</taxon>
    </lineage>
</organism>
<dbReference type="Gene3D" id="3.90.180.10">
    <property type="entry name" value="Medium-chain alcohol dehydrogenases, catalytic domain"/>
    <property type="match status" value="2"/>
</dbReference>
<dbReference type="NCBIfam" id="TIGR01751">
    <property type="entry name" value="crot-CoA-red"/>
    <property type="match status" value="1"/>
</dbReference>
<dbReference type="InterPro" id="IPR011032">
    <property type="entry name" value="GroES-like_sf"/>
</dbReference>
<dbReference type="PANTHER" id="PTHR44154">
    <property type="entry name" value="QUINONE OXIDOREDUCTASE"/>
    <property type="match status" value="1"/>
</dbReference>
<name>A0A0D6B038_RHOSU</name>
<dbReference type="SUPFAM" id="SSF51735">
    <property type="entry name" value="NAD(P)-binding Rossmann-fold domains"/>
    <property type="match status" value="1"/>
</dbReference>
<dbReference type="GO" id="GO:0043880">
    <property type="term" value="F:crotonyl-CoA reductase activity"/>
    <property type="evidence" value="ECO:0007669"/>
    <property type="project" value="InterPro"/>
</dbReference>
<evidence type="ECO:0000256" key="1">
    <source>
        <dbReference type="ARBA" id="ARBA00022857"/>
    </source>
</evidence>